<evidence type="ECO:0000313" key="2">
    <source>
        <dbReference type="EMBL" id="CAJ1496707.1"/>
    </source>
</evidence>
<dbReference type="PANTHER" id="PTHR34109:SF1">
    <property type="entry name" value="VOC DOMAIN-CONTAINING PROTEIN"/>
    <property type="match status" value="1"/>
</dbReference>
<reference evidence="2 3" key="1">
    <citation type="submission" date="2023-08" db="EMBL/GenBank/DDBJ databases">
        <authorList>
            <person name="Folkvardsen B D."/>
            <person name="Norman A."/>
        </authorList>
    </citation>
    <scope>NUCLEOTIDE SEQUENCE [LARGE SCALE GENOMIC DNA]</scope>
    <source>
        <strain evidence="2 3">Mu0053</strain>
    </source>
</reference>
<evidence type="ECO:0000259" key="1">
    <source>
        <dbReference type="PROSITE" id="PS51819"/>
    </source>
</evidence>
<dbReference type="InterPro" id="IPR037523">
    <property type="entry name" value="VOC_core"/>
</dbReference>
<dbReference type="CDD" id="cd07246">
    <property type="entry name" value="VOC_like"/>
    <property type="match status" value="1"/>
</dbReference>
<dbReference type="Proteomes" id="UP001190465">
    <property type="component" value="Chromosome"/>
</dbReference>
<feature type="domain" description="VOC" evidence="1">
    <location>
        <begin position="7"/>
        <end position="133"/>
    </location>
</feature>
<name>A0ABM9LCG7_9MYCO</name>
<dbReference type="Gene3D" id="3.30.720.120">
    <property type="match status" value="1"/>
</dbReference>
<dbReference type="SUPFAM" id="SSF54593">
    <property type="entry name" value="Glyoxalase/Bleomycin resistance protein/Dihydroxybiphenyl dioxygenase"/>
    <property type="match status" value="1"/>
</dbReference>
<gene>
    <name evidence="2" type="ORF">MU0053_000721</name>
</gene>
<dbReference type="PROSITE" id="PS51819">
    <property type="entry name" value="VOC"/>
    <property type="match status" value="1"/>
</dbReference>
<protein>
    <submittedName>
        <fullName evidence="2">VOC family protein</fullName>
    </submittedName>
</protein>
<evidence type="ECO:0000313" key="3">
    <source>
        <dbReference type="Proteomes" id="UP001190465"/>
    </source>
</evidence>
<dbReference type="EMBL" id="OY726397">
    <property type="protein sequence ID" value="CAJ1496707.1"/>
    <property type="molecule type" value="Genomic_DNA"/>
</dbReference>
<organism evidence="2 3">
    <name type="scientific">[Mycobacterium] burgundiense</name>
    <dbReference type="NCBI Taxonomy" id="3064286"/>
    <lineage>
        <taxon>Bacteria</taxon>
        <taxon>Bacillati</taxon>
        <taxon>Actinomycetota</taxon>
        <taxon>Actinomycetes</taxon>
        <taxon>Mycobacteriales</taxon>
        <taxon>Mycobacteriaceae</taxon>
        <taxon>Mycolicibacterium</taxon>
    </lineage>
</organism>
<dbReference type="InterPro" id="IPR004360">
    <property type="entry name" value="Glyas_Fos-R_dOase_dom"/>
</dbReference>
<dbReference type="RefSeq" id="WP_308481047.1">
    <property type="nucleotide sequence ID" value="NZ_OY726397.1"/>
</dbReference>
<dbReference type="Gene3D" id="3.30.720.110">
    <property type="match status" value="1"/>
</dbReference>
<proteinExistence type="predicted"/>
<dbReference type="PANTHER" id="PTHR34109">
    <property type="entry name" value="BNAUNNG04460D PROTEIN-RELATED"/>
    <property type="match status" value="1"/>
</dbReference>
<sequence length="149" mass="15950">MTIDNTPMLVPHLVVDDAAAAIDFYVRAFNATEEIRMPGPDGKIIHACVTINGHPVFLNDDFPETSGGKSMTPTALGGASVTLHLHGPDVDGRFKRAVDAGATAVAEPEDQFWGDRYALVRDPFGHQWSLAESVREVAPADIAAHMNAS</sequence>
<accession>A0ABM9LCG7</accession>
<dbReference type="Pfam" id="PF00903">
    <property type="entry name" value="Glyoxalase"/>
    <property type="match status" value="1"/>
</dbReference>
<dbReference type="InterPro" id="IPR029068">
    <property type="entry name" value="Glyas_Bleomycin-R_OHBP_Dase"/>
</dbReference>
<keyword evidence="3" id="KW-1185">Reference proteome</keyword>